<dbReference type="PANTHER" id="PTHR31845">
    <property type="entry name" value="FINGER DOMAIN PROTEIN, PUTATIVE-RELATED"/>
    <property type="match status" value="1"/>
</dbReference>
<dbReference type="Proteomes" id="UP001147760">
    <property type="component" value="Unassembled WGS sequence"/>
</dbReference>
<gene>
    <name evidence="7" type="ORF">N7530_012475</name>
</gene>
<name>A0A9W9WFF1_9EURO</name>
<evidence type="ECO:0000256" key="4">
    <source>
        <dbReference type="ARBA" id="ARBA00023163"/>
    </source>
</evidence>
<feature type="region of interest" description="Disordered" evidence="6">
    <location>
        <begin position="1"/>
        <end position="26"/>
    </location>
</feature>
<dbReference type="CDD" id="cd12148">
    <property type="entry name" value="fungal_TF_MHR"/>
    <property type="match status" value="1"/>
</dbReference>
<protein>
    <recommendedName>
        <fullName evidence="9">Transcription factor domain-containing protein</fullName>
    </recommendedName>
</protein>
<accession>A0A9W9WFF1</accession>
<proteinExistence type="predicted"/>
<comment type="caution">
    <text evidence="7">The sequence shown here is derived from an EMBL/GenBank/DDBJ whole genome shotgun (WGS) entry which is preliminary data.</text>
</comment>
<evidence type="ECO:0000256" key="6">
    <source>
        <dbReference type="SAM" id="MobiDB-lite"/>
    </source>
</evidence>
<keyword evidence="8" id="KW-1185">Reference proteome</keyword>
<keyword evidence="4" id="KW-0804">Transcription</keyword>
<keyword evidence="3" id="KW-0238">DNA-binding</keyword>
<evidence type="ECO:0000256" key="5">
    <source>
        <dbReference type="ARBA" id="ARBA00023242"/>
    </source>
</evidence>
<reference evidence="7" key="2">
    <citation type="journal article" date="2023" name="IMA Fungus">
        <title>Comparative genomic study of the Penicillium genus elucidates a diverse pangenome and 15 lateral gene transfer events.</title>
        <authorList>
            <person name="Petersen C."/>
            <person name="Sorensen T."/>
            <person name="Nielsen M.R."/>
            <person name="Sondergaard T.E."/>
            <person name="Sorensen J.L."/>
            <person name="Fitzpatrick D.A."/>
            <person name="Frisvad J.C."/>
            <person name="Nielsen K.L."/>
        </authorList>
    </citation>
    <scope>NUCLEOTIDE SEQUENCE</scope>
    <source>
        <strain evidence="7">IBT 17660</strain>
    </source>
</reference>
<evidence type="ECO:0000256" key="1">
    <source>
        <dbReference type="ARBA" id="ARBA00004123"/>
    </source>
</evidence>
<reference evidence="7" key="1">
    <citation type="submission" date="2022-12" db="EMBL/GenBank/DDBJ databases">
        <authorList>
            <person name="Petersen C."/>
        </authorList>
    </citation>
    <scope>NUCLEOTIDE SEQUENCE</scope>
    <source>
        <strain evidence="7">IBT 17660</strain>
    </source>
</reference>
<evidence type="ECO:0000313" key="8">
    <source>
        <dbReference type="Proteomes" id="UP001147760"/>
    </source>
</evidence>
<dbReference type="GO" id="GO:0000976">
    <property type="term" value="F:transcription cis-regulatory region binding"/>
    <property type="evidence" value="ECO:0007669"/>
    <property type="project" value="TreeGrafter"/>
</dbReference>
<sequence length="628" mass="69675">MPKRKRESVAENGHNESSSDQGQKGGQNLVEVLPGITRKITACAACRKNKTMALPASDVVVGGLSCVLNRSLQSLIEDTKNVKLLQIDVTHLHDTLDMLCQHIGVEGPKALPDNDQNQTQQEEEGCEVSPPDSPSAVQAPIDTFLDIAKIRSPHSIDSPTSARASRSGTRSDLISKGIISATIAERLVHHYFARLDHYLYGIGGEYQGLEQLRANAPILLAAICTVSALHDPQERVVYEACNREFRSLVAKSTFEKRDVDYIRALCISSFWLADASRIVCGDAIRRAADMRLHRSFDALFEDRTGLGSGPMPSVPSPSMQNLSTATDRVRLWYLLFVCDQHLSILHNRDSLLRSDKGIAVGWELYLHRAETTESDVRILSQVSLLLIMGQVRDILNYSRQLDKWYTKFSALFVTNAFIGEFPKRGLQLHYQFGKLYLGHQVFKGLRGRPIPPHFLSAATMAHDTAVSIFEMILGEPELQEGLVGMPHYFHVMIAFAGHLLLEICQNYYEQLAIKIQDDFQLINSALNLFRNTQCIPQHPIWRMTPGLNRKLHDCAASIGVPVPSAVPVGGLSAQHAIPGQKALYYPPVPTAEASQPLGELLFTDFGEFNFPDLTSNFHDITGDSLSCL</sequence>
<evidence type="ECO:0000313" key="7">
    <source>
        <dbReference type="EMBL" id="KAJ5457201.1"/>
    </source>
</evidence>
<dbReference type="EMBL" id="JAPWDO010000009">
    <property type="protein sequence ID" value="KAJ5457201.1"/>
    <property type="molecule type" value="Genomic_DNA"/>
</dbReference>
<comment type="subcellular location">
    <subcellularLocation>
        <location evidence="1">Nucleus</location>
    </subcellularLocation>
</comment>
<dbReference type="GO" id="GO:0000981">
    <property type="term" value="F:DNA-binding transcription factor activity, RNA polymerase II-specific"/>
    <property type="evidence" value="ECO:0007669"/>
    <property type="project" value="TreeGrafter"/>
</dbReference>
<keyword evidence="2" id="KW-0805">Transcription regulation</keyword>
<feature type="region of interest" description="Disordered" evidence="6">
    <location>
        <begin position="107"/>
        <end position="134"/>
    </location>
</feature>
<dbReference type="OrthoDB" id="1925334at2759"/>
<keyword evidence="5" id="KW-0539">Nucleus</keyword>
<evidence type="ECO:0000256" key="3">
    <source>
        <dbReference type="ARBA" id="ARBA00023125"/>
    </source>
</evidence>
<evidence type="ECO:0008006" key="9">
    <source>
        <dbReference type="Google" id="ProtNLM"/>
    </source>
</evidence>
<evidence type="ECO:0000256" key="2">
    <source>
        <dbReference type="ARBA" id="ARBA00023015"/>
    </source>
</evidence>
<dbReference type="InterPro" id="IPR051089">
    <property type="entry name" value="prtT"/>
</dbReference>
<dbReference type="AlphaFoldDB" id="A0A9W9WFF1"/>
<dbReference type="GO" id="GO:0005634">
    <property type="term" value="C:nucleus"/>
    <property type="evidence" value="ECO:0007669"/>
    <property type="project" value="UniProtKB-SubCell"/>
</dbReference>
<organism evidence="7 8">
    <name type="scientific">Penicillium desertorum</name>
    <dbReference type="NCBI Taxonomy" id="1303715"/>
    <lineage>
        <taxon>Eukaryota</taxon>
        <taxon>Fungi</taxon>
        <taxon>Dikarya</taxon>
        <taxon>Ascomycota</taxon>
        <taxon>Pezizomycotina</taxon>
        <taxon>Eurotiomycetes</taxon>
        <taxon>Eurotiomycetidae</taxon>
        <taxon>Eurotiales</taxon>
        <taxon>Aspergillaceae</taxon>
        <taxon>Penicillium</taxon>
    </lineage>
</organism>
<dbReference type="PANTHER" id="PTHR31845:SF17">
    <property type="entry name" value="ZN(II)2CYS6 TRANSCRIPTION FACTOR (EUROFUNG)"/>
    <property type="match status" value="1"/>
</dbReference>